<dbReference type="Gene3D" id="3.20.20.140">
    <property type="entry name" value="Metal-dependent hydrolases"/>
    <property type="match status" value="1"/>
</dbReference>
<organism evidence="4 5">
    <name type="scientific">Flagellimonas marina</name>
    <dbReference type="NCBI Taxonomy" id="1775168"/>
    <lineage>
        <taxon>Bacteria</taxon>
        <taxon>Pseudomonadati</taxon>
        <taxon>Bacteroidota</taxon>
        <taxon>Flavobacteriia</taxon>
        <taxon>Flavobacteriales</taxon>
        <taxon>Flavobacteriaceae</taxon>
        <taxon>Flagellimonas</taxon>
    </lineage>
</organism>
<dbReference type="RefSeq" id="WP_379762884.1">
    <property type="nucleotide sequence ID" value="NZ_JBHSCL010000004.1"/>
</dbReference>
<evidence type="ECO:0000256" key="2">
    <source>
        <dbReference type="SAM" id="SignalP"/>
    </source>
</evidence>
<sequence>MKRRKFLKKTSNSALATALAPYTHAMELLNLEKDLNIPIIDTHQHLWDINRFKLRWPVPPITNQSFLIPEYKKAVEGLNFVKSIYMEVDVPSHQRMEEALFAQEICKDPNNNTLKAVICADPSEANFRAFLEEFIGNRYIQGVRCRFSSVDAMVSPTTIANLQWLGDQGLSFDLGILPAWLGEAENLVKSCPETTFILNHCGNADPVAFFPNNVKRPRPPRCDAEAWKRNMLNLGSYSNIYCKISGIISHVREFELSAELLRTPIEHCLDSFDDDKVIFASDWPVCLYNMSLEKWVNTLKTIVKSRTLAEQRKLFHDNAAYLYKV</sequence>
<feature type="chain" id="PRO_5045062375" evidence="2">
    <location>
        <begin position="26"/>
        <end position="325"/>
    </location>
</feature>
<keyword evidence="5" id="KW-1185">Reference proteome</keyword>
<name>A0ABV8PKT6_9FLAO</name>
<dbReference type="Proteomes" id="UP001595841">
    <property type="component" value="Unassembled WGS sequence"/>
</dbReference>
<keyword evidence="2" id="KW-0732">Signal</keyword>
<feature type="domain" description="Amidohydrolase-related" evidence="3">
    <location>
        <begin position="40"/>
        <end position="324"/>
    </location>
</feature>
<evidence type="ECO:0000313" key="5">
    <source>
        <dbReference type="Proteomes" id="UP001595841"/>
    </source>
</evidence>
<dbReference type="PANTHER" id="PTHR43569:SF2">
    <property type="entry name" value="AMIDOHYDROLASE-RELATED DOMAIN-CONTAINING PROTEIN"/>
    <property type="match status" value="1"/>
</dbReference>
<dbReference type="SUPFAM" id="SSF51556">
    <property type="entry name" value="Metallo-dependent hydrolases"/>
    <property type="match status" value="1"/>
</dbReference>
<comment type="caution">
    <text evidence="4">The sequence shown here is derived from an EMBL/GenBank/DDBJ whole genome shotgun (WGS) entry which is preliminary data.</text>
</comment>
<dbReference type="Pfam" id="PF04909">
    <property type="entry name" value="Amidohydro_2"/>
    <property type="match status" value="1"/>
</dbReference>
<dbReference type="EMBL" id="JBHSCL010000004">
    <property type="protein sequence ID" value="MFC4219499.1"/>
    <property type="molecule type" value="Genomic_DNA"/>
</dbReference>
<gene>
    <name evidence="4" type="ORF">ACFOWS_05120</name>
</gene>
<evidence type="ECO:0000256" key="1">
    <source>
        <dbReference type="ARBA" id="ARBA00038310"/>
    </source>
</evidence>
<feature type="signal peptide" evidence="2">
    <location>
        <begin position="1"/>
        <end position="25"/>
    </location>
</feature>
<evidence type="ECO:0000259" key="3">
    <source>
        <dbReference type="Pfam" id="PF04909"/>
    </source>
</evidence>
<proteinExistence type="inferred from homology"/>
<dbReference type="InterPro" id="IPR006680">
    <property type="entry name" value="Amidohydro-rel"/>
</dbReference>
<accession>A0ABV8PKT6</accession>
<dbReference type="InterPro" id="IPR052350">
    <property type="entry name" value="Metallo-dep_Lactonases"/>
</dbReference>
<dbReference type="PANTHER" id="PTHR43569">
    <property type="entry name" value="AMIDOHYDROLASE"/>
    <property type="match status" value="1"/>
</dbReference>
<dbReference type="InterPro" id="IPR032466">
    <property type="entry name" value="Metal_Hydrolase"/>
</dbReference>
<comment type="similarity">
    <text evidence="1">Belongs to the metallo-dependent hydrolases superfamily.</text>
</comment>
<reference evidence="5" key="1">
    <citation type="journal article" date="2019" name="Int. J. Syst. Evol. Microbiol.">
        <title>The Global Catalogue of Microorganisms (GCM) 10K type strain sequencing project: providing services to taxonomists for standard genome sequencing and annotation.</title>
        <authorList>
            <consortium name="The Broad Institute Genomics Platform"/>
            <consortium name="The Broad Institute Genome Sequencing Center for Infectious Disease"/>
            <person name="Wu L."/>
            <person name="Ma J."/>
        </authorList>
    </citation>
    <scope>NUCLEOTIDE SEQUENCE [LARGE SCALE GENOMIC DNA]</scope>
    <source>
        <strain evidence="5">CGMCC 1.15774</strain>
    </source>
</reference>
<evidence type="ECO:0000313" key="4">
    <source>
        <dbReference type="EMBL" id="MFC4219499.1"/>
    </source>
</evidence>
<protein>
    <submittedName>
        <fullName evidence="4">Amidohydrolase family protein</fullName>
    </submittedName>
</protein>